<sequence>MLNKYLDCLKNEKMRVKSNQINSPVINGGRTEFPSTEPCEARQRYKNYEVARKDNVKKPGRSMSKTAMTSAHGAKRKLGQDPDISTSTDNDDQSPNEADLEDDVMSATLTGQRSTHCRWDAKSGSRLLPDAETSTGKNYAEVPVPQYRCSGEEGQAKTADRVIKSPIPGYESDLTTYEYEDDEGL</sequence>
<protein>
    <submittedName>
        <fullName evidence="2">Uncharacterized protein</fullName>
    </submittedName>
</protein>
<organism evidence="2 3">
    <name type="scientific">Crucibulum laeve</name>
    <dbReference type="NCBI Taxonomy" id="68775"/>
    <lineage>
        <taxon>Eukaryota</taxon>
        <taxon>Fungi</taxon>
        <taxon>Dikarya</taxon>
        <taxon>Basidiomycota</taxon>
        <taxon>Agaricomycotina</taxon>
        <taxon>Agaricomycetes</taxon>
        <taxon>Agaricomycetidae</taxon>
        <taxon>Agaricales</taxon>
        <taxon>Agaricineae</taxon>
        <taxon>Nidulariaceae</taxon>
        <taxon>Crucibulum</taxon>
    </lineage>
</organism>
<dbReference type="EMBL" id="ML213636">
    <property type="protein sequence ID" value="TFK34129.1"/>
    <property type="molecule type" value="Genomic_DNA"/>
</dbReference>
<proteinExistence type="predicted"/>
<evidence type="ECO:0000256" key="1">
    <source>
        <dbReference type="SAM" id="MobiDB-lite"/>
    </source>
</evidence>
<reference evidence="2 3" key="1">
    <citation type="journal article" date="2019" name="Nat. Ecol. Evol.">
        <title>Megaphylogeny resolves global patterns of mushroom evolution.</title>
        <authorList>
            <person name="Varga T."/>
            <person name="Krizsan K."/>
            <person name="Foldi C."/>
            <person name="Dima B."/>
            <person name="Sanchez-Garcia M."/>
            <person name="Sanchez-Ramirez S."/>
            <person name="Szollosi G.J."/>
            <person name="Szarkandi J.G."/>
            <person name="Papp V."/>
            <person name="Albert L."/>
            <person name="Andreopoulos W."/>
            <person name="Angelini C."/>
            <person name="Antonin V."/>
            <person name="Barry K.W."/>
            <person name="Bougher N.L."/>
            <person name="Buchanan P."/>
            <person name="Buyck B."/>
            <person name="Bense V."/>
            <person name="Catcheside P."/>
            <person name="Chovatia M."/>
            <person name="Cooper J."/>
            <person name="Damon W."/>
            <person name="Desjardin D."/>
            <person name="Finy P."/>
            <person name="Geml J."/>
            <person name="Haridas S."/>
            <person name="Hughes K."/>
            <person name="Justo A."/>
            <person name="Karasinski D."/>
            <person name="Kautmanova I."/>
            <person name="Kiss B."/>
            <person name="Kocsube S."/>
            <person name="Kotiranta H."/>
            <person name="LaButti K.M."/>
            <person name="Lechner B.E."/>
            <person name="Liimatainen K."/>
            <person name="Lipzen A."/>
            <person name="Lukacs Z."/>
            <person name="Mihaltcheva S."/>
            <person name="Morgado L.N."/>
            <person name="Niskanen T."/>
            <person name="Noordeloos M.E."/>
            <person name="Ohm R.A."/>
            <person name="Ortiz-Santana B."/>
            <person name="Ovrebo C."/>
            <person name="Racz N."/>
            <person name="Riley R."/>
            <person name="Savchenko A."/>
            <person name="Shiryaev A."/>
            <person name="Soop K."/>
            <person name="Spirin V."/>
            <person name="Szebenyi C."/>
            <person name="Tomsovsky M."/>
            <person name="Tulloss R.E."/>
            <person name="Uehling J."/>
            <person name="Grigoriev I.V."/>
            <person name="Vagvolgyi C."/>
            <person name="Papp T."/>
            <person name="Martin F.M."/>
            <person name="Miettinen O."/>
            <person name="Hibbett D.S."/>
            <person name="Nagy L.G."/>
        </authorList>
    </citation>
    <scope>NUCLEOTIDE SEQUENCE [LARGE SCALE GENOMIC DNA]</scope>
    <source>
        <strain evidence="2 3">CBS 166.37</strain>
    </source>
</reference>
<gene>
    <name evidence="2" type="ORF">BDQ12DRAFT_669685</name>
</gene>
<keyword evidence="3" id="KW-1185">Reference proteome</keyword>
<dbReference type="AlphaFoldDB" id="A0A5C3LLS9"/>
<dbReference type="Proteomes" id="UP000308652">
    <property type="component" value="Unassembled WGS sequence"/>
</dbReference>
<feature type="compositionally biased region" description="Basic and acidic residues" evidence="1">
    <location>
        <begin position="150"/>
        <end position="163"/>
    </location>
</feature>
<feature type="region of interest" description="Disordered" evidence="1">
    <location>
        <begin position="44"/>
        <end position="102"/>
    </location>
</feature>
<name>A0A5C3LLS9_9AGAR</name>
<feature type="compositionally biased region" description="Acidic residues" evidence="1">
    <location>
        <begin position="89"/>
        <end position="102"/>
    </location>
</feature>
<accession>A0A5C3LLS9</accession>
<feature type="compositionally biased region" description="Basic and acidic residues" evidence="1">
    <location>
        <begin position="44"/>
        <end position="57"/>
    </location>
</feature>
<feature type="region of interest" description="Disordered" evidence="1">
    <location>
        <begin position="144"/>
        <end position="185"/>
    </location>
</feature>
<evidence type="ECO:0000313" key="2">
    <source>
        <dbReference type="EMBL" id="TFK34129.1"/>
    </source>
</evidence>
<evidence type="ECO:0000313" key="3">
    <source>
        <dbReference type="Proteomes" id="UP000308652"/>
    </source>
</evidence>